<reference evidence="1 2" key="1">
    <citation type="submission" date="2019-10" db="EMBL/GenBank/DDBJ databases">
        <title>Vibrio sp. nov. isolated from a shrimp pond.</title>
        <authorList>
            <person name="Gomez-Gil B."/>
            <person name="Enciso-Ibarra J."/>
            <person name="Enciso-Ibarra K."/>
            <person name="Bolan-Mejia C."/>
        </authorList>
    </citation>
    <scope>NUCLEOTIDE SEQUENCE [LARGE SCALE GENOMIC DNA]</scope>
    <source>
        <strain evidence="1 2">CAIM 722</strain>
    </source>
</reference>
<comment type="caution">
    <text evidence="1">The sequence shown here is derived from an EMBL/GenBank/DDBJ whole genome shotgun (WGS) entry which is preliminary data.</text>
</comment>
<accession>A0A7X4RVF0</accession>
<dbReference type="EMBL" id="WEKT01000040">
    <property type="protein sequence ID" value="MZI94911.1"/>
    <property type="molecule type" value="Genomic_DNA"/>
</dbReference>
<name>A0A7X4RVF0_9VIBR</name>
<organism evidence="1 2">
    <name type="scientific">Vibrio eleionomae</name>
    <dbReference type="NCBI Taxonomy" id="2653505"/>
    <lineage>
        <taxon>Bacteria</taxon>
        <taxon>Pseudomonadati</taxon>
        <taxon>Pseudomonadota</taxon>
        <taxon>Gammaproteobacteria</taxon>
        <taxon>Vibrionales</taxon>
        <taxon>Vibrionaceae</taxon>
        <taxon>Vibrio</taxon>
    </lineage>
</organism>
<sequence length="104" mass="11984">MGIMQNIALPKVAKDYPSLSRKIVLHITNGYVPDMVYKIDASDIDSACQKRNGKTQQTLIELYEDYVQLLYLIAQTQCNPCYQTQLKEELKKTLASIYQMIHIK</sequence>
<evidence type="ECO:0000313" key="1">
    <source>
        <dbReference type="EMBL" id="MZI94911.1"/>
    </source>
</evidence>
<dbReference type="AlphaFoldDB" id="A0A7X4RVF0"/>
<evidence type="ECO:0000313" key="2">
    <source>
        <dbReference type="Proteomes" id="UP000462621"/>
    </source>
</evidence>
<proteinExistence type="predicted"/>
<dbReference type="Proteomes" id="UP000462621">
    <property type="component" value="Unassembled WGS sequence"/>
</dbReference>
<protein>
    <submittedName>
        <fullName evidence="1">Uncharacterized protein</fullName>
    </submittedName>
</protein>
<gene>
    <name evidence="1" type="ORF">F9817_17175</name>
</gene>
<keyword evidence="2" id="KW-1185">Reference proteome</keyword>
<dbReference type="RefSeq" id="WP_161157389.1">
    <property type="nucleotide sequence ID" value="NZ_WEKT01000040.1"/>
</dbReference>